<feature type="domain" description="Transcriptional coactivator p15 (PC4) C-terminal" evidence="1">
    <location>
        <begin position="10"/>
        <end position="58"/>
    </location>
</feature>
<sequence length="73" mass="8249">MTEIATIRKNSREEIRISIDEYMGHRLCNLRVWYLSGDEMRPGKHGLALRLDVLPEILAALQKAITRGKGGDA</sequence>
<keyword evidence="3" id="KW-1185">Reference proteome</keyword>
<gene>
    <name evidence="2" type="ORF">C8J30_102323</name>
</gene>
<dbReference type="Pfam" id="PF02229">
    <property type="entry name" value="PC4"/>
    <property type="match status" value="1"/>
</dbReference>
<dbReference type="InterPro" id="IPR009044">
    <property type="entry name" value="ssDNA-bd_transcriptional_reg"/>
</dbReference>
<dbReference type="GO" id="GO:0006355">
    <property type="term" value="P:regulation of DNA-templated transcription"/>
    <property type="evidence" value="ECO:0007669"/>
    <property type="project" value="InterPro"/>
</dbReference>
<dbReference type="AlphaFoldDB" id="A0A318U4K5"/>
<comment type="caution">
    <text evidence="2">The sequence shown here is derived from an EMBL/GenBank/DDBJ whole genome shotgun (WGS) entry which is preliminary data.</text>
</comment>
<dbReference type="RefSeq" id="WP_110804594.1">
    <property type="nucleotide sequence ID" value="NZ_QJTK01000002.1"/>
</dbReference>
<reference evidence="2 3" key="1">
    <citation type="submission" date="2018-06" db="EMBL/GenBank/DDBJ databases">
        <title>Genomic Encyclopedia of Type Strains, Phase III (KMG-III): the genomes of soil and plant-associated and newly described type strains.</title>
        <authorList>
            <person name="Whitman W."/>
        </authorList>
    </citation>
    <scope>NUCLEOTIDE SEQUENCE [LARGE SCALE GENOMIC DNA]</scope>
    <source>
        <strain evidence="2 3">JA737</strain>
    </source>
</reference>
<dbReference type="InterPro" id="IPR003173">
    <property type="entry name" value="PC4_C"/>
</dbReference>
<dbReference type="Gene3D" id="2.30.31.10">
    <property type="entry name" value="Transcriptional Coactivator Pc4, Chain A"/>
    <property type="match status" value="1"/>
</dbReference>
<evidence type="ECO:0000313" key="2">
    <source>
        <dbReference type="EMBL" id="PYF12008.1"/>
    </source>
</evidence>
<dbReference type="GO" id="GO:0003677">
    <property type="term" value="F:DNA binding"/>
    <property type="evidence" value="ECO:0007669"/>
    <property type="project" value="InterPro"/>
</dbReference>
<accession>A0A318U4K5</accession>
<dbReference type="EMBL" id="QJTK01000002">
    <property type="protein sequence ID" value="PYF12008.1"/>
    <property type="molecule type" value="Genomic_DNA"/>
</dbReference>
<protein>
    <submittedName>
        <fullName evidence="2">Transcriptional coactivator p15 (PC4)</fullName>
    </submittedName>
</protein>
<evidence type="ECO:0000259" key="1">
    <source>
        <dbReference type="Pfam" id="PF02229"/>
    </source>
</evidence>
<organism evidence="2 3">
    <name type="scientific">Rhodobacter viridis</name>
    <dbReference type="NCBI Taxonomy" id="1054202"/>
    <lineage>
        <taxon>Bacteria</taxon>
        <taxon>Pseudomonadati</taxon>
        <taxon>Pseudomonadota</taxon>
        <taxon>Alphaproteobacteria</taxon>
        <taxon>Rhodobacterales</taxon>
        <taxon>Rhodobacter group</taxon>
        <taxon>Rhodobacter</taxon>
    </lineage>
</organism>
<dbReference type="Proteomes" id="UP000247727">
    <property type="component" value="Unassembled WGS sequence"/>
</dbReference>
<dbReference type="OrthoDB" id="47316at2"/>
<evidence type="ECO:0000313" key="3">
    <source>
        <dbReference type="Proteomes" id="UP000247727"/>
    </source>
</evidence>
<dbReference type="SUPFAM" id="SSF54447">
    <property type="entry name" value="ssDNA-binding transcriptional regulator domain"/>
    <property type="match status" value="1"/>
</dbReference>
<name>A0A318U4K5_9RHOB</name>
<proteinExistence type="predicted"/>